<reference evidence="4 5" key="1">
    <citation type="journal article" date="2016" name="Environ. Microbiol.">
        <title>Genomic resolution of a cold subsurface aquifer community provides metabolic insights for novel microbes adapted to high CO concentrations.</title>
        <authorList>
            <person name="Probst A.J."/>
            <person name="Castelle C.J."/>
            <person name="Singh A."/>
            <person name="Brown C.T."/>
            <person name="Anantharaman K."/>
            <person name="Sharon I."/>
            <person name="Hug L.A."/>
            <person name="Burstein D."/>
            <person name="Emerson J.B."/>
            <person name="Thomas B.C."/>
            <person name="Banfield J.F."/>
        </authorList>
    </citation>
    <scope>NUCLEOTIDE SEQUENCE [LARGE SCALE GENOMIC DNA]</scope>
    <source>
        <strain evidence="4">CG1_02_47_37</strain>
    </source>
</reference>
<dbReference type="SUPFAM" id="SSF53323">
    <property type="entry name" value="Pyruvate-ferredoxin oxidoreductase, PFOR, domain III"/>
    <property type="match status" value="1"/>
</dbReference>
<name>A0A1J4RNG9_9BACT</name>
<dbReference type="PANTHER" id="PTHR32154">
    <property type="entry name" value="PYRUVATE-FLAVODOXIN OXIDOREDUCTASE-RELATED"/>
    <property type="match status" value="1"/>
</dbReference>
<dbReference type="Pfam" id="PF01855">
    <property type="entry name" value="POR_N"/>
    <property type="match status" value="1"/>
</dbReference>
<dbReference type="GO" id="GO:0006979">
    <property type="term" value="P:response to oxidative stress"/>
    <property type="evidence" value="ECO:0007669"/>
    <property type="project" value="TreeGrafter"/>
</dbReference>
<proteinExistence type="predicted"/>
<evidence type="ECO:0000259" key="2">
    <source>
        <dbReference type="Pfam" id="PF01558"/>
    </source>
</evidence>
<dbReference type="SUPFAM" id="SSF52518">
    <property type="entry name" value="Thiamin diphosphate-binding fold (THDP-binding)"/>
    <property type="match status" value="1"/>
</dbReference>
<protein>
    <recommendedName>
        <fullName evidence="6">2-oxoacid:ferredoxin oxidoreductase subunit alpha</fullName>
    </recommendedName>
</protein>
<organism evidence="4 5">
    <name type="scientific">Candidatus Beckwithbacteria bacterium CG1_02_47_37</name>
    <dbReference type="NCBI Taxonomy" id="1805034"/>
    <lineage>
        <taxon>Bacteria</taxon>
        <taxon>Candidatus Beckwithiibacteriota</taxon>
    </lineage>
</organism>
<dbReference type="InterPro" id="IPR002869">
    <property type="entry name" value="Pyrv_flavodox_OxRed_cen"/>
</dbReference>
<sequence>MAKFNWQIAGAAGEGIKVSGLMMQKTALRAGWYTYGSTEYPSLIRGGHNTFSVVAGDQPVNSGQVKIDILVDLKTSQIILDQPLKLPLAELANQSGNFLTKNTVALGASCALIGLDLAIFKQVIAEAFAGKDQSITVQNHQAAQLGFDYAAKNFTDKKLKLIAPGRALKNQIMICGNEALALGAVAGGMKFYCAYPMTPVTPILHYLAANAKKLNIIVNHAEDEIGVANMAIGAGFGGVRSMVATSGGGFSLMVEALGLAGVTETPLVIILGMRPGPASGMPTWSGQGDLLFAINAAQDEFPRIVLAPGDPTEAFTLAKAAQNLAEKYQLPVIILADKNLGEGYYTADQPPAGHTNQRYCLAKTGASPEPFKRYQVTASGISPRPLPGRPGGIFLANSYEHDELGYATEDSRERVKQMDKRLKKLTTILASDDLIAPRIFGPAKAKTTLVSWGSNKGAILDALPSLPNTNLIHFAWLWPFPLAQFKALIAHQPRLITVEGNATGQLSKLIAQQTGTMIKDKILKYDGRQFYPEEIIEGLKKI</sequence>
<dbReference type="PANTHER" id="PTHR32154:SF20">
    <property type="entry name" value="2-OXOGLUTARATE OXIDOREDUCTASE SUBUNIT KORA"/>
    <property type="match status" value="1"/>
</dbReference>
<feature type="domain" description="Pyruvate flavodoxin/ferredoxin oxidoreductase pyrimidine binding" evidence="3">
    <location>
        <begin position="183"/>
        <end position="418"/>
    </location>
</feature>
<dbReference type="InterPro" id="IPR009014">
    <property type="entry name" value="Transketo_C/PFOR_II"/>
</dbReference>
<dbReference type="NCBIfam" id="TIGR03710">
    <property type="entry name" value="OAFO_sf"/>
    <property type="match status" value="1"/>
</dbReference>
<dbReference type="Pfam" id="PF01558">
    <property type="entry name" value="POR"/>
    <property type="match status" value="2"/>
</dbReference>
<dbReference type="Proteomes" id="UP000183144">
    <property type="component" value="Unassembled WGS sequence"/>
</dbReference>
<dbReference type="InterPro" id="IPR019752">
    <property type="entry name" value="Pyrv/ketoisovalerate_OxRed_cat"/>
</dbReference>
<dbReference type="SUPFAM" id="SSF52922">
    <property type="entry name" value="TK C-terminal domain-like"/>
    <property type="match status" value="1"/>
</dbReference>
<dbReference type="GO" id="GO:0016903">
    <property type="term" value="F:oxidoreductase activity, acting on the aldehyde or oxo group of donors"/>
    <property type="evidence" value="ECO:0007669"/>
    <property type="project" value="InterPro"/>
</dbReference>
<dbReference type="AlphaFoldDB" id="A0A1J4RNG9"/>
<evidence type="ECO:0000313" key="5">
    <source>
        <dbReference type="Proteomes" id="UP000183144"/>
    </source>
</evidence>
<dbReference type="STRING" id="1805034.AUJ59_02880"/>
<dbReference type="InterPro" id="IPR029061">
    <property type="entry name" value="THDP-binding"/>
</dbReference>
<feature type="domain" description="Pyruvate/ketoisovalerate oxidoreductase catalytic" evidence="2">
    <location>
        <begin position="12"/>
        <end position="71"/>
    </location>
</feature>
<dbReference type="EMBL" id="MNUI01000049">
    <property type="protein sequence ID" value="OIN88939.1"/>
    <property type="molecule type" value="Genomic_DNA"/>
</dbReference>
<dbReference type="CDD" id="cd07034">
    <property type="entry name" value="TPP_PYR_PFOR_IOR-alpha_like"/>
    <property type="match status" value="1"/>
</dbReference>
<dbReference type="Gene3D" id="3.40.50.970">
    <property type="match status" value="1"/>
</dbReference>
<gene>
    <name evidence="4" type="ORF">AUJ59_02880</name>
</gene>
<dbReference type="Gene3D" id="3.40.920.10">
    <property type="entry name" value="Pyruvate-ferredoxin oxidoreductase, PFOR, domain III"/>
    <property type="match status" value="2"/>
</dbReference>
<dbReference type="InterPro" id="IPR022367">
    <property type="entry name" value="2-oxoacid/accept_OxRdtase_asu"/>
</dbReference>
<feature type="domain" description="Pyruvate/ketoisovalerate oxidoreductase catalytic" evidence="2">
    <location>
        <begin position="78"/>
        <end position="148"/>
    </location>
</feature>
<evidence type="ECO:0000313" key="4">
    <source>
        <dbReference type="EMBL" id="OIN88939.1"/>
    </source>
</evidence>
<evidence type="ECO:0008006" key="6">
    <source>
        <dbReference type="Google" id="ProtNLM"/>
    </source>
</evidence>
<keyword evidence="1" id="KW-0560">Oxidoreductase</keyword>
<evidence type="ECO:0000256" key="1">
    <source>
        <dbReference type="ARBA" id="ARBA00023002"/>
    </source>
</evidence>
<comment type="caution">
    <text evidence="4">The sequence shown here is derived from an EMBL/GenBank/DDBJ whole genome shotgun (WGS) entry which is preliminary data.</text>
</comment>
<evidence type="ECO:0000259" key="3">
    <source>
        <dbReference type="Pfam" id="PF01855"/>
    </source>
</evidence>
<dbReference type="InterPro" id="IPR002880">
    <property type="entry name" value="Pyrv_Fd/Flavodoxin_OxRdtase_N"/>
</dbReference>
<accession>A0A1J4RNG9</accession>
<dbReference type="InterPro" id="IPR050722">
    <property type="entry name" value="Pyruvate:ferred/Flavod_OxRd"/>
</dbReference>
<dbReference type="Gene3D" id="3.40.50.920">
    <property type="match status" value="1"/>
</dbReference>